<evidence type="ECO:0000256" key="1">
    <source>
        <dbReference type="SAM" id="SignalP"/>
    </source>
</evidence>
<feature type="chain" id="PRO_5037701198" evidence="1">
    <location>
        <begin position="34"/>
        <end position="125"/>
    </location>
</feature>
<dbReference type="WBParaSite" id="Gr19_v10_g4142.t1">
    <property type="protein sequence ID" value="Gr19_v10_g4142.t1"/>
    <property type="gene ID" value="Gr19_v10_g4142"/>
</dbReference>
<organism evidence="2 3">
    <name type="scientific">Globodera rostochiensis</name>
    <name type="common">Golden nematode worm</name>
    <name type="synonym">Heterodera rostochiensis</name>
    <dbReference type="NCBI Taxonomy" id="31243"/>
    <lineage>
        <taxon>Eukaryota</taxon>
        <taxon>Metazoa</taxon>
        <taxon>Ecdysozoa</taxon>
        <taxon>Nematoda</taxon>
        <taxon>Chromadorea</taxon>
        <taxon>Rhabditida</taxon>
        <taxon>Tylenchina</taxon>
        <taxon>Tylenchomorpha</taxon>
        <taxon>Tylenchoidea</taxon>
        <taxon>Heteroderidae</taxon>
        <taxon>Heteroderinae</taxon>
        <taxon>Globodera</taxon>
    </lineage>
</organism>
<keyword evidence="2" id="KW-1185">Reference proteome</keyword>
<dbReference type="AlphaFoldDB" id="A0A914HUL4"/>
<evidence type="ECO:0000313" key="2">
    <source>
        <dbReference type="Proteomes" id="UP000887572"/>
    </source>
</evidence>
<feature type="signal peptide" evidence="1">
    <location>
        <begin position="1"/>
        <end position="33"/>
    </location>
</feature>
<keyword evidence="1" id="KW-0732">Signal</keyword>
<proteinExistence type="predicted"/>
<name>A0A914HUL4_GLORO</name>
<protein>
    <submittedName>
        <fullName evidence="3">Uncharacterized protein</fullName>
    </submittedName>
</protein>
<dbReference type="Proteomes" id="UP000887572">
    <property type="component" value="Unplaced"/>
</dbReference>
<accession>A0A914HUL4</accession>
<sequence>MATSKNDSSRQITPLAAFAFLAIMAALMSSAEAAAMAQRHGVSRMVLVGEDQQPSLFLLLGPDGWVQQQPMVFGGSAAPRNRFLPPLSRGTSSYRGNEVVGEDSGVAEGKVEKKWSRFEPSIRFF</sequence>
<evidence type="ECO:0000313" key="3">
    <source>
        <dbReference type="WBParaSite" id="Gr19_v10_g4142.t1"/>
    </source>
</evidence>
<reference evidence="3" key="1">
    <citation type="submission" date="2022-11" db="UniProtKB">
        <authorList>
            <consortium name="WormBaseParasite"/>
        </authorList>
    </citation>
    <scope>IDENTIFICATION</scope>
</reference>